<dbReference type="Proteomes" id="UP000722791">
    <property type="component" value="Unassembled WGS sequence"/>
</dbReference>
<feature type="compositionally biased region" description="Basic and acidic residues" evidence="2">
    <location>
        <begin position="174"/>
        <end position="183"/>
    </location>
</feature>
<keyword evidence="1" id="KW-0175">Coiled coil</keyword>
<evidence type="ECO:0000313" key="4">
    <source>
        <dbReference type="Proteomes" id="UP000722791"/>
    </source>
</evidence>
<feature type="region of interest" description="Disordered" evidence="2">
    <location>
        <begin position="171"/>
        <end position="197"/>
    </location>
</feature>
<sequence>MMMWLSPSNSRAAASTATNAGDGYGDGFRCGVQRQGPGGAVGPFHSDTGDTASRRYYRCVFDPADVQAEMEVTARVRRSAAEALMDANSKLVEAQAAQAALQQHVEQAKQLEQELEVLRAECSAAQAAKAAMEDEMATARRQLETMKDCKETEASLQAELEGVRSQADIWRSSKGAELEKLNEAGEYTAEEPTDKQA</sequence>
<evidence type="ECO:0000256" key="2">
    <source>
        <dbReference type="SAM" id="MobiDB-lite"/>
    </source>
</evidence>
<dbReference type="AlphaFoldDB" id="A0A8J4GT05"/>
<comment type="caution">
    <text evidence="3">The sequence shown here is derived from an EMBL/GenBank/DDBJ whole genome shotgun (WGS) entry which is preliminary data.</text>
</comment>
<dbReference type="EMBL" id="BNCQ01000047">
    <property type="protein sequence ID" value="GIM13237.1"/>
    <property type="molecule type" value="Genomic_DNA"/>
</dbReference>
<accession>A0A8J4GT05</accession>
<evidence type="ECO:0000256" key="1">
    <source>
        <dbReference type="SAM" id="Coils"/>
    </source>
</evidence>
<reference evidence="3" key="1">
    <citation type="journal article" date="2021" name="Proc. Natl. Acad. Sci. U.S.A.">
        <title>Three genomes in the algal genus Volvox reveal the fate of a haploid sex-determining region after a transition to homothallism.</title>
        <authorList>
            <person name="Yamamoto K."/>
            <person name="Hamaji T."/>
            <person name="Kawai-Toyooka H."/>
            <person name="Matsuzaki R."/>
            <person name="Takahashi F."/>
            <person name="Nishimura Y."/>
            <person name="Kawachi M."/>
            <person name="Noguchi H."/>
            <person name="Minakuchi Y."/>
            <person name="Umen J.G."/>
            <person name="Toyoda A."/>
            <person name="Nozaki H."/>
        </authorList>
    </citation>
    <scope>NUCLEOTIDE SEQUENCE</scope>
    <source>
        <strain evidence="3">NIES-3785</strain>
    </source>
</reference>
<feature type="coiled-coil region" evidence="1">
    <location>
        <begin position="91"/>
        <end position="166"/>
    </location>
</feature>
<evidence type="ECO:0000313" key="3">
    <source>
        <dbReference type="EMBL" id="GIM13237.1"/>
    </source>
</evidence>
<gene>
    <name evidence="3" type="ORF">Vretimale_16401</name>
</gene>
<name>A0A8J4GT05_9CHLO</name>
<protein>
    <submittedName>
        <fullName evidence="3">Uncharacterized protein</fullName>
    </submittedName>
</protein>
<proteinExistence type="predicted"/>
<organism evidence="3 4">
    <name type="scientific">Volvox reticuliferus</name>
    <dbReference type="NCBI Taxonomy" id="1737510"/>
    <lineage>
        <taxon>Eukaryota</taxon>
        <taxon>Viridiplantae</taxon>
        <taxon>Chlorophyta</taxon>
        <taxon>core chlorophytes</taxon>
        <taxon>Chlorophyceae</taxon>
        <taxon>CS clade</taxon>
        <taxon>Chlamydomonadales</taxon>
        <taxon>Volvocaceae</taxon>
        <taxon>Volvox</taxon>
    </lineage>
</organism>